<sequence>MPTWTASAGTRPGPIAGTSGKNGGVCVVAPSMTDLVDRTIAALRANHETLADLVPTLSDDDLAKPSGATEWSVAQALSHLGSGAEIGRKPIAAAAGEPVDAEENQAVWARWNAASPADQAAEFVKHNEAYLDTVEALSPAQREDLRVDLGFLPEPVPLSVALGMRLNEVANHAWDVRVGVDQTATVDAESAELLVELFRGPLGFLLGFSAKANEIDHEVRLAIPGGAVEITDAVAVTESADDPTAVFDAAPEAVVRLLSGRLRPQHAGGVAVTGNVTLDELRKVFPGY</sequence>
<reference evidence="4" key="1">
    <citation type="submission" date="2016-10" db="EMBL/GenBank/DDBJ databases">
        <authorList>
            <person name="Varghese N."/>
            <person name="Submissions S."/>
        </authorList>
    </citation>
    <scope>NUCLEOTIDE SEQUENCE [LARGE SCALE GENOMIC DNA]</scope>
    <source>
        <strain evidence="4">DSM 22329</strain>
    </source>
</reference>
<feature type="region of interest" description="Disordered" evidence="1">
    <location>
        <begin position="1"/>
        <end position="21"/>
    </location>
</feature>
<proteinExistence type="predicted"/>
<dbReference type="Proteomes" id="UP000199077">
    <property type="component" value="Chromosome I"/>
</dbReference>
<dbReference type="EMBL" id="LT629711">
    <property type="protein sequence ID" value="SDP32483.1"/>
    <property type="molecule type" value="Genomic_DNA"/>
</dbReference>
<organism evidence="3 4">
    <name type="scientific">Pedococcus dokdonensis</name>
    <dbReference type="NCBI Taxonomy" id="443156"/>
    <lineage>
        <taxon>Bacteria</taxon>
        <taxon>Bacillati</taxon>
        <taxon>Actinomycetota</taxon>
        <taxon>Actinomycetes</taxon>
        <taxon>Micrococcales</taxon>
        <taxon>Intrasporangiaceae</taxon>
        <taxon>Pedococcus</taxon>
    </lineage>
</organism>
<dbReference type="SUPFAM" id="SSF109854">
    <property type="entry name" value="DinB/YfiT-like putative metalloenzymes"/>
    <property type="match status" value="1"/>
</dbReference>
<dbReference type="Gene3D" id="1.20.120.450">
    <property type="entry name" value="dinb family like domain"/>
    <property type="match status" value="1"/>
</dbReference>
<name>A0A1H0RSR7_9MICO</name>
<dbReference type="Pfam" id="PF11716">
    <property type="entry name" value="MDMPI_N"/>
    <property type="match status" value="1"/>
</dbReference>
<protein>
    <submittedName>
        <fullName evidence="3">TIGR03083 family protein</fullName>
    </submittedName>
</protein>
<dbReference type="AlphaFoldDB" id="A0A1H0RSR7"/>
<gene>
    <name evidence="3" type="ORF">SAMN04489867_2077</name>
</gene>
<dbReference type="NCBIfam" id="TIGR03083">
    <property type="entry name" value="maleylpyruvate isomerase family mycothiol-dependent enzyme"/>
    <property type="match status" value="1"/>
</dbReference>
<keyword evidence="4" id="KW-1185">Reference proteome</keyword>
<dbReference type="InterPro" id="IPR017517">
    <property type="entry name" value="Maleyloyr_isom"/>
</dbReference>
<feature type="domain" description="Mycothiol-dependent maleylpyruvate isomerase metal-binding" evidence="2">
    <location>
        <begin position="43"/>
        <end position="177"/>
    </location>
</feature>
<accession>A0A1H0RSR7</accession>
<dbReference type="GO" id="GO:0046872">
    <property type="term" value="F:metal ion binding"/>
    <property type="evidence" value="ECO:0007669"/>
    <property type="project" value="InterPro"/>
</dbReference>
<evidence type="ECO:0000313" key="3">
    <source>
        <dbReference type="EMBL" id="SDP32483.1"/>
    </source>
</evidence>
<dbReference type="InterPro" id="IPR024344">
    <property type="entry name" value="MDMPI_metal-binding"/>
</dbReference>
<dbReference type="STRING" id="443156.SAMN04489867_2077"/>
<evidence type="ECO:0000259" key="2">
    <source>
        <dbReference type="Pfam" id="PF11716"/>
    </source>
</evidence>
<dbReference type="InterPro" id="IPR034660">
    <property type="entry name" value="DinB/YfiT-like"/>
</dbReference>
<evidence type="ECO:0000256" key="1">
    <source>
        <dbReference type="SAM" id="MobiDB-lite"/>
    </source>
</evidence>
<evidence type="ECO:0000313" key="4">
    <source>
        <dbReference type="Proteomes" id="UP000199077"/>
    </source>
</evidence>